<feature type="compositionally biased region" description="Basic and acidic residues" evidence="1">
    <location>
        <begin position="329"/>
        <end position="343"/>
    </location>
</feature>
<proteinExistence type="predicted"/>
<protein>
    <recommendedName>
        <fullName evidence="2">HNH endonuclease 5 domain-containing protein</fullName>
    </recommendedName>
</protein>
<dbReference type="AlphaFoldDB" id="A0A6C0EAH9"/>
<feature type="region of interest" description="Disordered" evidence="1">
    <location>
        <begin position="239"/>
        <end position="351"/>
    </location>
</feature>
<feature type="compositionally biased region" description="Basic and acidic residues" evidence="1">
    <location>
        <begin position="308"/>
        <end position="319"/>
    </location>
</feature>
<name>A0A6C0EAH9_9ZZZZ</name>
<evidence type="ECO:0000259" key="2">
    <source>
        <dbReference type="Pfam" id="PF14279"/>
    </source>
</evidence>
<dbReference type="InterPro" id="IPR029471">
    <property type="entry name" value="HNH_5"/>
</dbReference>
<dbReference type="InterPro" id="IPR003615">
    <property type="entry name" value="HNH_nuc"/>
</dbReference>
<evidence type="ECO:0000313" key="3">
    <source>
        <dbReference type="EMBL" id="QHT26094.1"/>
    </source>
</evidence>
<feature type="compositionally biased region" description="Basic and acidic residues" evidence="1">
    <location>
        <begin position="270"/>
        <end position="280"/>
    </location>
</feature>
<dbReference type="EMBL" id="MN739778">
    <property type="protein sequence ID" value="QHT26094.1"/>
    <property type="molecule type" value="Genomic_DNA"/>
</dbReference>
<dbReference type="Pfam" id="PF14279">
    <property type="entry name" value="HNH_5"/>
    <property type="match status" value="1"/>
</dbReference>
<dbReference type="CDD" id="cd00085">
    <property type="entry name" value="HNHc"/>
    <property type="match status" value="1"/>
</dbReference>
<evidence type="ECO:0000256" key="1">
    <source>
        <dbReference type="SAM" id="MobiDB-lite"/>
    </source>
</evidence>
<dbReference type="Gene3D" id="1.10.30.50">
    <property type="match status" value="1"/>
</dbReference>
<sequence length="681" mass="80523">MNMSNEDINNIFIKLIDQYVKELNTTDDLHPEMEIFDLLREKEAAILSHNDINQMCQNIKEYRLKSFAVPMRNFITNKPSTEDTYWNQRMRDEYIIIFSKMLDMTIFKEYLKDIMLSYDNCEHIPKTVYGLIFYINLYFRLLRKHWRSNFDLNKINKFYEEVDKINFKSLYINSIKTPQFRPRTCHWTDEDFGFRHVYNTNEYKVTGDDEMSLFANIIRNEIKQVTKIHQTETYVMVDKEKKPKRKTAKPKTTDDTTEIEKPKRKTAKPKIIDDTTEIEKPKRKTAKPKIIDDTTEIEKSKRKTAKPKIIDDTTEIEKPKPKRKTTKPKTTETKTEESTDKSSSKKPKRKTIPKTVKILVWDKYIGNATGCTTCMCCKHATITQHNFECGHIISDANGGAISVDNLRPICSQCNKSMSTKNMVEFMKEWNLGELGGQLQIDKPIEKTKRTIKKSKFKKDSQLRDYLEAYYHKMDEFQSSQLKIKLSEDKQLSTQKQLRCYINFVTNEIRDECINFIRTINSSVGADYNTLCSKYLCYSTRSCDLYEEYETSRKWMTDTKLTNRGDDDLDEFKFTKEVVVKIKELLFPIITDTVNNGSYKYEKIRYKYNLLKLLFHMVNTEWYNFDKLKRSLETTFNKPLPLNPVLICFNQLDTDISTNPYTNDYKSEELAKLNNLLAEFLT</sequence>
<reference evidence="3" key="1">
    <citation type="journal article" date="2020" name="Nature">
        <title>Giant virus diversity and host interactions through global metagenomics.</title>
        <authorList>
            <person name="Schulz F."/>
            <person name="Roux S."/>
            <person name="Paez-Espino D."/>
            <person name="Jungbluth S."/>
            <person name="Walsh D.A."/>
            <person name="Denef V.J."/>
            <person name="McMahon K.D."/>
            <person name="Konstantinidis K.T."/>
            <person name="Eloe-Fadrosh E.A."/>
            <person name="Kyrpides N.C."/>
            <person name="Woyke T."/>
        </authorList>
    </citation>
    <scope>NUCLEOTIDE SEQUENCE</scope>
    <source>
        <strain evidence="3">GVMAG-M-3300023179-27</strain>
    </source>
</reference>
<feature type="compositionally biased region" description="Basic and acidic residues" evidence="1">
    <location>
        <begin position="289"/>
        <end position="299"/>
    </location>
</feature>
<feature type="domain" description="HNH endonuclease 5" evidence="2">
    <location>
        <begin position="374"/>
        <end position="428"/>
    </location>
</feature>
<feature type="compositionally biased region" description="Basic and acidic residues" evidence="1">
    <location>
        <begin position="251"/>
        <end position="261"/>
    </location>
</feature>
<accession>A0A6C0EAH9</accession>
<organism evidence="3">
    <name type="scientific">viral metagenome</name>
    <dbReference type="NCBI Taxonomy" id="1070528"/>
    <lineage>
        <taxon>unclassified sequences</taxon>
        <taxon>metagenomes</taxon>
        <taxon>organismal metagenomes</taxon>
    </lineage>
</organism>